<accession>A0A084B5Z2</accession>
<proteinExistence type="predicted"/>
<evidence type="ECO:0000259" key="1">
    <source>
        <dbReference type="Pfam" id="PF06544"/>
    </source>
</evidence>
<dbReference type="InterPro" id="IPR016135">
    <property type="entry name" value="UBQ-conjugating_enzyme/RWD"/>
</dbReference>
<dbReference type="SUPFAM" id="SSF54495">
    <property type="entry name" value="UBC-like"/>
    <property type="match status" value="1"/>
</dbReference>
<keyword evidence="3" id="KW-1185">Reference proteome</keyword>
<dbReference type="InterPro" id="IPR017359">
    <property type="entry name" value="Phi-like"/>
</dbReference>
<protein>
    <recommendedName>
        <fullName evidence="1">Small nuclear ribonucleoprotein Prp3 C-terminal domain-containing protein</fullName>
    </recommendedName>
</protein>
<dbReference type="PANTHER" id="PTHR15955">
    <property type="entry name" value="RWD DOMAIN CONTAINING PROTEIN 2"/>
    <property type="match status" value="1"/>
</dbReference>
<dbReference type="Gene3D" id="3.10.110.10">
    <property type="entry name" value="Ubiquitin Conjugating Enzyme"/>
    <property type="match status" value="1"/>
</dbReference>
<dbReference type="AlphaFoldDB" id="A0A084B5Z2"/>
<dbReference type="PIRSF" id="PIRSF038021">
    <property type="entry name" value="UCP038021_RWDD2"/>
    <property type="match status" value="1"/>
</dbReference>
<sequence>MSFGSQWALLPKELMELQLGQIELLQAMYESDNAIAMSETSLQLMERLKEWCEGEVEAPCNADSSVSMLLTLDMMETDVVSTNGRETIQLDLSVPLKFQGQEPTEPPPVRIRIRQPAWMSKADVAGLNDQIPDEDMLTAIEHIKQAAVEYLQKTSKSADLSQIPRSAQPTVRVWFYFPSISTRSKRDDLINHAPAYGLTGFLLAGKPGVLCVEGASQAIDDYMKFIKTESWGDIPPQHKKVSERYRESATDMARAFEDMQEITDLVGERRGERANRNDMKALEAWLTQRGLGEAFAKVLI</sequence>
<evidence type="ECO:0000313" key="3">
    <source>
        <dbReference type="Proteomes" id="UP000028045"/>
    </source>
</evidence>
<dbReference type="HOGENOM" id="CLU_064566_0_0_1"/>
<dbReference type="Proteomes" id="UP000028045">
    <property type="component" value="Unassembled WGS sequence"/>
</dbReference>
<dbReference type="InterPro" id="IPR010541">
    <property type="entry name" value="Prp3_C"/>
</dbReference>
<dbReference type="OrthoDB" id="432412at2759"/>
<dbReference type="Pfam" id="PF06544">
    <property type="entry name" value="Prp3_C"/>
    <property type="match status" value="1"/>
</dbReference>
<dbReference type="InterPro" id="IPR059181">
    <property type="entry name" value="RWDD2A-B_C"/>
</dbReference>
<feature type="domain" description="Small nuclear ribonucleoprotein Prp3 C-terminal" evidence="1">
    <location>
        <begin position="174"/>
        <end position="256"/>
    </location>
</feature>
<evidence type="ECO:0000313" key="2">
    <source>
        <dbReference type="EMBL" id="KEY72971.1"/>
    </source>
</evidence>
<organism evidence="2 3">
    <name type="scientific">Stachybotrys chartarum (strain CBS 109288 / IBT 7711)</name>
    <name type="common">Toxic black mold</name>
    <name type="synonym">Stilbospora chartarum</name>
    <dbReference type="NCBI Taxonomy" id="1280523"/>
    <lineage>
        <taxon>Eukaryota</taxon>
        <taxon>Fungi</taxon>
        <taxon>Dikarya</taxon>
        <taxon>Ascomycota</taxon>
        <taxon>Pezizomycotina</taxon>
        <taxon>Sordariomycetes</taxon>
        <taxon>Hypocreomycetidae</taxon>
        <taxon>Hypocreales</taxon>
        <taxon>Stachybotryaceae</taxon>
        <taxon>Stachybotrys</taxon>
    </lineage>
</organism>
<dbReference type="PANTHER" id="PTHR15955:SF10">
    <property type="entry name" value="DUF1115 DOMAIN PROTEIN (AFU_ORTHOLOGUE AFUA_5G14750)"/>
    <property type="match status" value="1"/>
</dbReference>
<gene>
    <name evidence="2" type="ORF">S7711_04645</name>
</gene>
<name>A0A084B5Z2_STACB</name>
<reference evidence="2 3" key="1">
    <citation type="journal article" date="2014" name="BMC Genomics">
        <title>Comparative genome sequencing reveals chemotype-specific gene clusters in the toxigenic black mold Stachybotrys.</title>
        <authorList>
            <person name="Semeiks J."/>
            <person name="Borek D."/>
            <person name="Otwinowski Z."/>
            <person name="Grishin N.V."/>
        </authorList>
    </citation>
    <scope>NUCLEOTIDE SEQUENCE [LARGE SCALE GENOMIC DNA]</scope>
    <source>
        <strain evidence="3">CBS 109288 / IBT 7711</strain>
    </source>
</reference>
<dbReference type="CDD" id="cd24163">
    <property type="entry name" value="RWDD2_C"/>
    <property type="match status" value="1"/>
</dbReference>
<dbReference type="EMBL" id="KL647944">
    <property type="protein sequence ID" value="KEY72971.1"/>
    <property type="molecule type" value="Genomic_DNA"/>
</dbReference>